<dbReference type="Proteomes" id="UP000294835">
    <property type="component" value="Unassembled WGS sequence"/>
</dbReference>
<evidence type="ECO:0000313" key="2">
    <source>
        <dbReference type="Proteomes" id="UP000294835"/>
    </source>
</evidence>
<proteinExistence type="predicted"/>
<evidence type="ECO:0000313" key="1">
    <source>
        <dbReference type="EMBL" id="TCP39797.1"/>
    </source>
</evidence>
<dbReference type="AlphaFoldDB" id="A0A4R2PV55"/>
<protein>
    <submittedName>
        <fullName evidence="1">Uncharacterized protein</fullName>
    </submittedName>
</protein>
<keyword evidence="2" id="KW-1185">Reference proteome</keyword>
<name>A0A4R2PV55_9RHOB</name>
<gene>
    <name evidence="1" type="ORF">EV662_110104</name>
</gene>
<dbReference type="RefSeq" id="WP_165915605.1">
    <property type="nucleotide sequence ID" value="NZ_SLXP01000010.1"/>
</dbReference>
<reference evidence="1 2" key="1">
    <citation type="submission" date="2019-03" db="EMBL/GenBank/DDBJ databases">
        <title>Genomic Encyclopedia of Type Strains, Phase IV (KMG-IV): sequencing the most valuable type-strain genomes for metagenomic binning, comparative biology and taxonomic classification.</title>
        <authorList>
            <person name="Goeker M."/>
        </authorList>
    </citation>
    <scope>NUCLEOTIDE SEQUENCE [LARGE SCALE GENOMIC DNA]</scope>
    <source>
        <strain evidence="1 2">DSM 18063</strain>
    </source>
</reference>
<accession>A0A4R2PV55</accession>
<dbReference type="EMBL" id="SLXP01000010">
    <property type="protein sequence ID" value="TCP39797.1"/>
    <property type="molecule type" value="Genomic_DNA"/>
</dbReference>
<sequence length="58" mass="6874">MTRYWYAKDLARTLGYRGANHAFWRFCIERGLRPLPDKPNAFDYDAVQGKLRDILRGL</sequence>
<comment type="caution">
    <text evidence="1">The sequence shown here is derived from an EMBL/GenBank/DDBJ whole genome shotgun (WGS) entry which is preliminary data.</text>
</comment>
<organism evidence="1 2">
    <name type="scientific">Rhodovulum marinum</name>
    <dbReference type="NCBI Taxonomy" id="320662"/>
    <lineage>
        <taxon>Bacteria</taxon>
        <taxon>Pseudomonadati</taxon>
        <taxon>Pseudomonadota</taxon>
        <taxon>Alphaproteobacteria</taxon>
        <taxon>Rhodobacterales</taxon>
        <taxon>Paracoccaceae</taxon>
        <taxon>Rhodovulum</taxon>
    </lineage>
</organism>